<gene>
    <name evidence="3" type="ordered locus">Lbys_2288</name>
</gene>
<sequence length="130" mass="14793">MNRRDFVGGLALSRGLLTACGAPKNEASLGGVLHYVLFWLREDLTEKEVEDFVAFFEELRKIPEIKTLNYGRPAATNPRPVVDNSFSYNLIVTFDSLKEVGVYENHPIHLEAIKNFSHFWTKVVVHDTTL</sequence>
<organism evidence="3 4">
    <name type="scientific">Leadbetterella byssophila (strain DSM 17132 / JCM 16389 / KACC 11308 / NBRC 106382 / 4M15)</name>
    <dbReference type="NCBI Taxonomy" id="649349"/>
    <lineage>
        <taxon>Bacteria</taxon>
        <taxon>Pseudomonadati</taxon>
        <taxon>Bacteroidota</taxon>
        <taxon>Cytophagia</taxon>
        <taxon>Cytophagales</taxon>
        <taxon>Leadbetterellaceae</taxon>
        <taxon>Leadbetterella</taxon>
    </lineage>
</organism>
<dbReference type="HOGENOM" id="CLU_080664_5_0_10"/>
<keyword evidence="4" id="KW-1185">Reference proteome</keyword>
<dbReference type="STRING" id="649349.Lbys_2288"/>
<comment type="subunit">
    <text evidence="1">Homodimer.</text>
</comment>
<dbReference type="EMBL" id="CP002305">
    <property type="protein sequence ID" value="ADQ17965.1"/>
    <property type="molecule type" value="Genomic_DNA"/>
</dbReference>
<accession>E4RVR7</accession>
<dbReference type="Pfam" id="PF07876">
    <property type="entry name" value="Dabb"/>
    <property type="match status" value="1"/>
</dbReference>
<evidence type="ECO:0000313" key="4">
    <source>
        <dbReference type="Proteomes" id="UP000007435"/>
    </source>
</evidence>
<dbReference type="AlphaFoldDB" id="E4RVR7"/>
<dbReference type="InterPro" id="IPR013097">
    <property type="entry name" value="Dabb"/>
</dbReference>
<dbReference type="InterPro" id="IPR044662">
    <property type="entry name" value="HS1/DABB1-like"/>
</dbReference>
<reference key="1">
    <citation type="submission" date="2010-11" db="EMBL/GenBank/DDBJ databases">
        <title>The complete genome of Leadbetterella byssophila DSM 17132.</title>
        <authorList>
            <consortium name="US DOE Joint Genome Institute (JGI-PGF)"/>
            <person name="Lucas S."/>
            <person name="Copeland A."/>
            <person name="Lapidus A."/>
            <person name="Glavina del Rio T."/>
            <person name="Dalin E."/>
            <person name="Tice H."/>
            <person name="Bruce D."/>
            <person name="Goodwin L."/>
            <person name="Pitluck S."/>
            <person name="Kyrpides N."/>
            <person name="Mavromatis K."/>
            <person name="Ivanova N."/>
            <person name="Teshima H."/>
            <person name="Brettin T."/>
            <person name="Detter J.C."/>
            <person name="Han C."/>
            <person name="Tapia R."/>
            <person name="Land M."/>
            <person name="Hauser L."/>
            <person name="Markowitz V."/>
            <person name="Cheng J.-F."/>
            <person name="Hugenholtz P."/>
            <person name="Woyke T."/>
            <person name="Wu D."/>
            <person name="Tindall B."/>
            <person name="Pomrenke H.G."/>
            <person name="Brambilla E."/>
            <person name="Klenk H.-P."/>
            <person name="Eisen J.A."/>
        </authorList>
    </citation>
    <scope>NUCLEOTIDE SEQUENCE [LARGE SCALE GENOMIC DNA]</scope>
    <source>
        <strain>DSM 17132</strain>
    </source>
</reference>
<name>E4RVR7_LEAB4</name>
<dbReference type="OrthoDB" id="7189263at2"/>
<dbReference type="SUPFAM" id="SSF54909">
    <property type="entry name" value="Dimeric alpha+beta barrel"/>
    <property type="match status" value="1"/>
</dbReference>
<evidence type="ECO:0000256" key="1">
    <source>
        <dbReference type="ARBA" id="ARBA00011738"/>
    </source>
</evidence>
<dbReference type="eggNOG" id="ENOG5031482">
    <property type="taxonomic scope" value="Bacteria"/>
</dbReference>
<evidence type="ECO:0000259" key="2">
    <source>
        <dbReference type="PROSITE" id="PS51502"/>
    </source>
</evidence>
<dbReference type="PROSITE" id="PS51502">
    <property type="entry name" value="S_R_A_B_BARREL"/>
    <property type="match status" value="1"/>
</dbReference>
<dbReference type="SMART" id="SM00886">
    <property type="entry name" value="Dabb"/>
    <property type="match status" value="1"/>
</dbReference>
<dbReference type="Gene3D" id="3.30.70.100">
    <property type="match status" value="1"/>
</dbReference>
<dbReference type="KEGG" id="lby:Lbys_2288"/>
<feature type="domain" description="Stress-response A/B barrel" evidence="2">
    <location>
        <begin position="32"/>
        <end position="128"/>
    </location>
</feature>
<dbReference type="PANTHER" id="PTHR33178:SF10">
    <property type="entry name" value="STRESS-RESPONSE A_B BARREL DOMAIN-CONTAINING PROTEIN"/>
    <property type="match status" value="1"/>
</dbReference>
<dbReference type="InterPro" id="IPR011008">
    <property type="entry name" value="Dimeric_a/b-barrel"/>
</dbReference>
<evidence type="ECO:0000313" key="3">
    <source>
        <dbReference type="EMBL" id="ADQ17965.1"/>
    </source>
</evidence>
<reference evidence="3 4" key="2">
    <citation type="journal article" date="2011" name="Stand. Genomic Sci.">
        <title>Complete genome sequence of Leadbetterella byssophila type strain (4M15).</title>
        <authorList>
            <person name="Abt B."/>
            <person name="Teshima H."/>
            <person name="Lucas S."/>
            <person name="Lapidus A."/>
            <person name="Del Rio T.G."/>
            <person name="Nolan M."/>
            <person name="Tice H."/>
            <person name="Cheng J.F."/>
            <person name="Pitluck S."/>
            <person name="Liolios K."/>
            <person name="Pagani I."/>
            <person name="Ivanova N."/>
            <person name="Mavromatis K."/>
            <person name="Pati A."/>
            <person name="Tapia R."/>
            <person name="Han C."/>
            <person name="Goodwin L."/>
            <person name="Chen A."/>
            <person name="Palaniappan K."/>
            <person name="Land M."/>
            <person name="Hauser L."/>
            <person name="Chang Y.J."/>
            <person name="Jeffries C.D."/>
            <person name="Rohde M."/>
            <person name="Goker M."/>
            <person name="Tindall B.J."/>
            <person name="Detter J.C."/>
            <person name="Woyke T."/>
            <person name="Bristow J."/>
            <person name="Eisen J.A."/>
            <person name="Markowitz V."/>
            <person name="Hugenholtz P."/>
            <person name="Klenk H.P."/>
            <person name="Kyrpides N.C."/>
        </authorList>
    </citation>
    <scope>NUCLEOTIDE SEQUENCE [LARGE SCALE GENOMIC DNA]</scope>
    <source>
        <strain evidence="4">DSM 17132 / JCM 16389 / KACC 11308 / NBRC 106382 / 4M15</strain>
    </source>
</reference>
<dbReference type="RefSeq" id="WP_013409006.1">
    <property type="nucleotide sequence ID" value="NC_014655.1"/>
</dbReference>
<proteinExistence type="predicted"/>
<dbReference type="Proteomes" id="UP000007435">
    <property type="component" value="Chromosome"/>
</dbReference>
<protein>
    <submittedName>
        <fullName evidence="3">Stress responsive alpha-beta barrel domain-containing protein</fullName>
    </submittedName>
</protein>
<dbReference type="PANTHER" id="PTHR33178">
    <property type="match status" value="1"/>
</dbReference>